<dbReference type="Proteomes" id="UP001642540">
    <property type="component" value="Unassembled WGS sequence"/>
</dbReference>
<feature type="region of interest" description="Disordered" evidence="2">
    <location>
        <begin position="99"/>
        <end position="133"/>
    </location>
</feature>
<comment type="caution">
    <text evidence="4">The sequence shown here is derived from an EMBL/GenBank/DDBJ whole genome shotgun (WGS) entry which is preliminary data.</text>
</comment>
<sequence length="203" mass="23254">MASNSPASNYEVSIDSVLKRFQCEYCPEFFYHVPSLKSHHAEEHQGRELVLPSELSTATTKGGVVTQEGFVKCDFCKNIFMSSFMDTHIEKTHPRFLKYRPEPKEPEPIEPAVSAEVSKTQKDSSPQSFSSGRQRTVEKICNLCPFRAIDRNRLTIHQQVHEPGVDVMVCSVCGWWVLQKYAYLHRRRHNLPLIGPAMKVETE</sequence>
<evidence type="ECO:0000313" key="4">
    <source>
        <dbReference type="EMBL" id="CAL8076971.1"/>
    </source>
</evidence>
<feature type="compositionally biased region" description="Polar residues" evidence="2">
    <location>
        <begin position="123"/>
        <end position="133"/>
    </location>
</feature>
<organism evidence="4 5">
    <name type="scientific">Orchesella dallaii</name>
    <dbReference type="NCBI Taxonomy" id="48710"/>
    <lineage>
        <taxon>Eukaryota</taxon>
        <taxon>Metazoa</taxon>
        <taxon>Ecdysozoa</taxon>
        <taxon>Arthropoda</taxon>
        <taxon>Hexapoda</taxon>
        <taxon>Collembola</taxon>
        <taxon>Entomobryomorpha</taxon>
        <taxon>Entomobryoidea</taxon>
        <taxon>Orchesellidae</taxon>
        <taxon>Orchesellinae</taxon>
        <taxon>Orchesella</taxon>
    </lineage>
</organism>
<protein>
    <recommendedName>
        <fullName evidence="3">C2H2-type domain-containing protein</fullName>
    </recommendedName>
</protein>
<name>A0ABP1PWN8_9HEXA</name>
<keyword evidence="5" id="KW-1185">Reference proteome</keyword>
<evidence type="ECO:0000259" key="3">
    <source>
        <dbReference type="PROSITE" id="PS50157"/>
    </source>
</evidence>
<reference evidence="4 5" key="1">
    <citation type="submission" date="2024-08" db="EMBL/GenBank/DDBJ databases">
        <authorList>
            <person name="Cucini C."/>
            <person name="Frati F."/>
        </authorList>
    </citation>
    <scope>NUCLEOTIDE SEQUENCE [LARGE SCALE GENOMIC DNA]</scope>
</reference>
<evidence type="ECO:0000256" key="2">
    <source>
        <dbReference type="SAM" id="MobiDB-lite"/>
    </source>
</evidence>
<evidence type="ECO:0000313" key="5">
    <source>
        <dbReference type="Proteomes" id="UP001642540"/>
    </source>
</evidence>
<dbReference type="PROSITE" id="PS00028">
    <property type="entry name" value="ZINC_FINGER_C2H2_1"/>
    <property type="match status" value="1"/>
</dbReference>
<accession>A0ABP1PWN8</accession>
<dbReference type="PROSITE" id="PS50157">
    <property type="entry name" value="ZINC_FINGER_C2H2_2"/>
    <property type="match status" value="1"/>
</dbReference>
<keyword evidence="1" id="KW-0479">Metal-binding</keyword>
<dbReference type="InterPro" id="IPR013087">
    <property type="entry name" value="Znf_C2H2_type"/>
</dbReference>
<dbReference type="Gene3D" id="3.30.160.60">
    <property type="entry name" value="Classic Zinc Finger"/>
    <property type="match status" value="1"/>
</dbReference>
<gene>
    <name evidence="4" type="ORF">ODALV1_LOCUS3653</name>
</gene>
<keyword evidence="1" id="KW-0862">Zinc</keyword>
<feature type="domain" description="C2H2-type" evidence="3">
    <location>
        <begin position="21"/>
        <end position="49"/>
    </location>
</feature>
<keyword evidence="1" id="KW-0863">Zinc-finger</keyword>
<dbReference type="SMART" id="SM00355">
    <property type="entry name" value="ZnF_C2H2"/>
    <property type="match status" value="4"/>
</dbReference>
<dbReference type="EMBL" id="CAXLJM020000012">
    <property type="protein sequence ID" value="CAL8076971.1"/>
    <property type="molecule type" value="Genomic_DNA"/>
</dbReference>
<evidence type="ECO:0000256" key="1">
    <source>
        <dbReference type="PROSITE-ProRule" id="PRU00042"/>
    </source>
</evidence>
<proteinExistence type="predicted"/>